<accession>A0A3P3XLR2</accession>
<name>A0A3P3XLR2_9SPIR</name>
<protein>
    <submittedName>
        <fullName evidence="1">GTP-binding protein</fullName>
    </submittedName>
</protein>
<dbReference type="Pfam" id="PF14385">
    <property type="entry name" value="DUF4416"/>
    <property type="match status" value="1"/>
</dbReference>
<dbReference type="EMBL" id="FWDM01000038">
    <property type="protein sequence ID" value="SLM15690.1"/>
    <property type="molecule type" value="Genomic_DNA"/>
</dbReference>
<dbReference type="AlphaFoldDB" id="A0A3P3XLR2"/>
<sequence length="182" mass="20624">MGLEKAFVPERLVVGVLSSDEAAENAALAEMIERYGQLCFHSAKELFLWTRYYCPEMGDTILRSYWAFEQLVDPSMLAAIKRQTNAIELKLARNGKRTVNLDPGMLGSARFCLATTKDHSHRIPLSDGIYAELTLMFEHGEFRALPWTYPDWASQPVRQMLSELRTALLADLKRLTSALNLV</sequence>
<proteinExistence type="predicted"/>
<evidence type="ECO:0000313" key="1">
    <source>
        <dbReference type="EMBL" id="SLM15690.1"/>
    </source>
</evidence>
<organism evidence="1">
    <name type="scientific">uncultured spirochete</name>
    <dbReference type="NCBI Taxonomy" id="156406"/>
    <lineage>
        <taxon>Bacteria</taxon>
        <taxon>Pseudomonadati</taxon>
        <taxon>Spirochaetota</taxon>
        <taxon>Spirochaetia</taxon>
        <taxon>Spirochaetales</taxon>
        <taxon>environmental samples</taxon>
    </lineage>
</organism>
<dbReference type="InterPro" id="IPR025529">
    <property type="entry name" value="DUF4416"/>
</dbReference>
<reference evidence="1" key="1">
    <citation type="submission" date="2017-02" db="EMBL/GenBank/DDBJ databases">
        <authorList>
            <person name="Regsiter A."/>
            <person name="William W."/>
        </authorList>
    </citation>
    <scope>NUCLEOTIDE SEQUENCE</scope>
    <source>
        <strain evidence="1">Bib</strain>
    </source>
</reference>
<gene>
    <name evidence="1" type="ORF">SPIROBIBN47_60026</name>
</gene>